<proteinExistence type="predicted"/>
<reference evidence="1" key="1">
    <citation type="submission" date="2022-07" db="EMBL/GenBank/DDBJ databases">
        <title>Genome Sequence of Phlebia brevispora.</title>
        <authorList>
            <person name="Buettner E."/>
        </authorList>
    </citation>
    <scope>NUCLEOTIDE SEQUENCE</scope>
    <source>
        <strain evidence="1">MPL23</strain>
    </source>
</reference>
<keyword evidence="2" id="KW-1185">Reference proteome</keyword>
<sequence>MSSRYAPSDFDATESRPDKPLIVKCNYENVNKRITFSSSRTCNYDLLKHRVEQCFSLKATPYAITYTDDDGETTDITNDSDLTEAIRYFHPGGDDPPLSSAASILSGRSFGRGKVTLRVKISVDYDGPSLSDTSSTASMDDYKDRNGSESSFSLSPPMSGHSSGDVDDDSVTVSSKDMGSKYDVYRNVIGGPRTIVSGPSREPLVRRPGPRSSAPSGTSVQNGWDVETVSSIQQSLSISSLSPSEDYGQEMRVAEPSSGGSPMQSERSAAWLRDQTARTIKLMLGDLPAPSESDEQSLQLEASGSTMSGELALQKDQRGKFYYAYTSSGPSAPPSVDSGYEESSVNYEADGSFADSADIAERERRPTSMEMSWIESQARITNAQPEVPRPSTSNSHPNQRSFSEPLLAQDVISPDIPAELLPFITTPAAPPKDPTDCSQCHALLETFRYVCSTCGEKEPARGRTNGSVNGVSIDGKGKGKEVYVDSGSVPSSFTYPPSPPRTHSSSPSVSSWTLVADGGDPFHDRNAVKGEQKPLPALPPFSPSSSPSSLTLPNGKLTVNGSMSPKETGFELCPNCIGHYGMLHAVEPSIVSSPGQTDWPPSPEDAQRTLSQWRRTASKKGQMRHAYYEKVWGPRGWDDVEQDDRHTCKCSTCNTTILSMRYKCMACEDFNLCKACYSQVHEIHPSHVFLVVPDKPLRTRSEPTLALEVPSLVPDESGELSMTHPGVKCFHCLQDIIGARFHCAVCPSVDICSNCESAGLPGNLDSSDDGHNSSHIMIKIPYPLPTEELQSASRRAQQLWGQDAATIEGIPRSRRTSLYSSYARTVLGSVSTVNASVGGGLAHGMRCKRCNLPIVGVRFQCANCPSKPEPYSLCSECEPHSYAVHDPMHVFFKLHRPVDIPLENDLPFLPILYRAPAGPPGGAYRRDQPNTYLTTLLHPSAVCDLCTNRIKGEWFRCVYCAKDLCDTCEAVDTHDCTHFFMVFKSAVDMRIFRQFAQLDREETNSPPVVQYPVYRQ</sequence>
<gene>
    <name evidence="1" type="ORF">NM688_g233</name>
</gene>
<accession>A0ACC1TEY7</accession>
<evidence type="ECO:0000313" key="1">
    <source>
        <dbReference type="EMBL" id="KAJ3559617.1"/>
    </source>
</evidence>
<organism evidence="1 2">
    <name type="scientific">Phlebia brevispora</name>
    <dbReference type="NCBI Taxonomy" id="194682"/>
    <lineage>
        <taxon>Eukaryota</taxon>
        <taxon>Fungi</taxon>
        <taxon>Dikarya</taxon>
        <taxon>Basidiomycota</taxon>
        <taxon>Agaricomycotina</taxon>
        <taxon>Agaricomycetes</taxon>
        <taxon>Polyporales</taxon>
        <taxon>Meruliaceae</taxon>
        <taxon>Phlebia</taxon>
    </lineage>
</organism>
<evidence type="ECO:0000313" key="2">
    <source>
        <dbReference type="Proteomes" id="UP001148662"/>
    </source>
</evidence>
<dbReference type="Proteomes" id="UP001148662">
    <property type="component" value="Unassembled WGS sequence"/>
</dbReference>
<name>A0ACC1TEY7_9APHY</name>
<dbReference type="EMBL" id="JANHOG010000016">
    <property type="protein sequence ID" value="KAJ3559617.1"/>
    <property type="molecule type" value="Genomic_DNA"/>
</dbReference>
<comment type="caution">
    <text evidence="1">The sequence shown here is derived from an EMBL/GenBank/DDBJ whole genome shotgun (WGS) entry which is preliminary data.</text>
</comment>
<protein>
    <submittedName>
        <fullName evidence="1">Uncharacterized protein</fullName>
    </submittedName>
</protein>